<proteinExistence type="predicted"/>
<keyword evidence="2 4" id="KW-0238">DNA-binding</keyword>
<reference evidence="6 7" key="1">
    <citation type="submission" date="2011-11" db="EMBL/GenBank/DDBJ databases">
        <title>The Noncontiguous Finished sequence of Saccharomonospora cyanea NA-134.</title>
        <authorList>
            <consortium name="US DOE Joint Genome Institute"/>
            <person name="Lucas S."/>
            <person name="Han J."/>
            <person name="Lapidus A."/>
            <person name="Cheng J.-F."/>
            <person name="Goodwin L."/>
            <person name="Pitluck S."/>
            <person name="Peters L."/>
            <person name="Ovchinnikova G."/>
            <person name="Lu M."/>
            <person name="Detter J.C."/>
            <person name="Han C."/>
            <person name="Tapia R."/>
            <person name="Land M."/>
            <person name="Hauser L."/>
            <person name="Kyrpides N."/>
            <person name="Ivanova N."/>
            <person name="Pagani I."/>
            <person name="Brambilla E.-M."/>
            <person name="Klenk H.-P."/>
            <person name="Woyke T."/>
        </authorList>
    </citation>
    <scope>NUCLEOTIDE SEQUENCE [LARGE SCALE GENOMIC DNA]</scope>
    <source>
        <strain evidence="6 7">NA-134</strain>
    </source>
</reference>
<evidence type="ECO:0000313" key="7">
    <source>
        <dbReference type="Proteomes" id="UP000002791"/>
    </source>
</evidence>
<evidence type="ECO:0000256" key="3">
    <source>
        <dbReference type="ARBA" id="ARBA00023163"/>
    </source>
</evidence>
<dbReference type="PANTHER" id="PTHR30055:SF234">
    <property type="entry name" value="HTH-TYPE TRANSCRIPTIONAL REGULATOR BETI"/>
    <property type="match status" value="1"/>
</dbReference>
<dbReference type="InterPro" id="IPR009057">
    <property type="entry name" value="Homeodomain-like_sf"/>
</dbReference>
<dbReference type="AlphaFoldDB" id="H5XCX0"/>
<dbReference type="eggNOG" id="COG1309">
    <property type="taxonomic scope" value="Bacteria"/>
</dbReference>
<keyword evidence="3" id="KW-0804">Transcription</keyword>
<gene>
    <name evidence="6" type="ORF">SaccyDRAFT_3536</name>
</gene>
<keyword evidence="7" id="KW-1185">Reference proteome</keyword>
<accession>H5XCX0</accession>
<sequence length="185" mass="20290">MVVPRPRTSETRERIQAAALELFTAHGVRQTSLRQIAEHLGLTKPALYYHFSSRDELVASLVQPLVDDVEALLAEDEETGRSEPRDLLGRYFDISYRHRAVTALLVRELGALSELGFVERVVSWRHRLMTLLVGPDADVADRARAIVALGGLGDCLVLLGDTPVEKLRSAALDAACAALGPLAQR</sequence>
<protein>
    <submittedName>
        <fullName evidence="6">Transcriptional regulator</fullName>
    </submittedName>
</protein>
<dbReference type="SUPFAM" id="SSF46689">
    <property type="entry name" value="Homeodomain-like"/>
    <property type="match status" value="1"/>
</dbReference>
<feature type="domain" description="HTH tetR-type" evidence="5">
    <location>
        <begin position="9"/>
        <end position="69"/>
    </location>
</feature>
<evidence type="ECO:0000256" key="2">
    <source>
        <dbReference type="ARBA" id="ARBA00023125"/>
    </source>
</evidence>
<feature type="DNA-binding region" description="H-T-H motif" evidence="4">
    <location>
        <begin position="32"/>
        <end position="51"/>
    </location>
</feature>
<dbReference type="Pfam" id="PF00440">
    <property type="entry name" value="TetR_N"/>
    <property type="match status" value="1"/>
</dbReference>
<dbReference type="InterPro" id="IPR001647">
    <property type="entry name" value="HTH_TetR"/>
</dbReference>
<organism evidence="6 7">
    <name type="scientific">Saccharomonospora cyanea NA-134</name>
    <dbReference type="NCBI Taxonomy" id="882082"/>
    <lineage>
        <taxon>Bacteria</taxon>
        <taxon>Bacillati</taxon>
        <taxon>Actinomycetota</taxon>
        <taxon>Actinomycetes</taxon>
        <taxon>Pseudonocardiales</taxon>
        <taxon>Pseudonocardiaceae</taxon>
        <taxon>Saccharomonospora</taxon>
    </lineage>
</organism>
<dbReference type="GO" id="GO:0003700">
    <property type="term" value="F:DNA-binding transcription factor activity"/>
    <property type="evidence" value="ECO:0007669"/>
    <property type="project" value="TreeGrafter"/>
</dbReference>
<name>H5XCX0_9PSEU</name>
<dbReference type="InterPro" id="IPR050109">
    <property type="entry name" value="HTH-type_TetR-like_transc_reg"/>
</dbReference>
<keyword evidence="1" id="KW-0805">Transcription regulation</keyword>
<evidence type="ECO:0000259" key="5">
    <source>
        <dbReference type="PROSITE" id="PS50977"/>
    </source>
</evidence>
<dbReference type="HOGENOM" id="CLU_083278_1_1_11"/>
<evidence type="ECO:0000313" key="6">
    <source>
        <dbReference type="EMBL" id="EHR62364.1"/>
    </source>
</evidence>
<dbReference type="PRINTS" id="PR00455">
    <property type="entry name" value="HTHTETR"/>
</dbReference>
<dbReference type="PROSITE" id="PS50977">
    <property type="entry name" value="HTH_TETR_2"/>
    <property type="match status" value="1"/>
</dbReference>
<dbReference type="EMBL" id="CM001440">
    <property type="protein sequence ID" value="EHR62364.1"/>
    <property type="molecule type" value="Genomic_DNA"/>
</dbReference>
<dbReference type="PANTHER" id="PTHR30055">
    <property type="entry name" value="HTH-TYPE TRANSCRIPTIONAL REGULATOR RUTR"/>
    <property type="match status" value="1"/>
</dbReference>
<dbReference type="Proteomes" id="UP000002791">
    <property type="component" value="Chromosome"/>
</dbReference>
<evidence type="ECO:0000256" key="4">
    <source>
        <dbReference type="PROSITE-ProRule" id="PRU00335"/>
    </source>
</evidence>
<dbReference type="STRING" id="882082.SaccyDRAFT_3536"/>
<dbReference type="GO" id="GO:0000976">
    <property type="term" value="F:transcription cis-regulatory region binding"/>
    <property type="evidence" value="ECO:0007669"/>
    <property type="project" value="TreeGrafter"/>
</dbReference>
<evidence type="ECO:0000256" key="1">
    <source>
        <dbReference type="ARBA" id="ARBA00023015"/>
    </source>
</evidence>
<dbReference type="Gene3D" id="1.10.357.10">
    <property type="entry name" value="Tetracycline Repressor, domain 2"/>
    <property type="match status" value="1"/>
</dbReference>